<name>A0A9N9ZZ14_BEMTA</name>
<proteinExistence type="inferred from homology"/>
<comment type="subunit">
    <text evidence="15">Homotetramer. Interacts with MFN1 and MFN2; functions as a guanyl-nucleotide exchange factor/GEF for MFN2 and also probably MFN1.</text>
</comment>
<evidence type="ECO:0000259" key="16">
    <source>
        <dbReference type="Pfam" id="PF04446"/>
    </source>
</evidence>
<keyword evidence="5" id="KW-0808">Transferase</keyword>
<comment type="catalytic activity">
    <reaction evidence="13">
        <text>a 5'-end ribonucleotide-tRNA(His) + GTP + ATP + H2O = a 5'-end phospho-guanosine-ribonucleotide-tRNA(His) + AMP + 2 diphosphate + H(+)</text>
        <dbReference type="Rhea" id="RHEA:54564"/>
        <dbReference type="Rhea" id="RHEA-COMP:14193"/>
        <dbReference type="Rhea" id="RHEA-COMP:14917"/>
        <dbReference type="ChEBI" id="CHEBI:15377"/>
        <dbReference type="ChEBI" id="CHEBI:15378"/>
        <dbReference type="ChEBI" id="CHEBI:30616"/>
        <dbReference type="ChEBI" id="CHEBI:33019"/>
        <dbReference type="ChEBI" id="CHEBI:37565"/>
        <dbReference type="ChEBI" id="CHEBI:138282"/>
        <dbReference type="ChEBI" id="CHEBI:141847"/>
        <dbReference type="ChEBI" id="CHEBI:456215"/>
        <dbReference type="EC" id="2.7.7.79"/>
    </reaction>
</comment>
<keyword evidence="10" id="KW-0460">Magnesium</keyword>
<evidence type="ECO:0000256" key="12">
    <source>
        <dbReference type="ARBA" id="ARBA00032480"/>
    </source>
</evidence>
<dbReference type="Pfam" id="PF14413">
    <property type="entry name" value="Thg1C"/>
    <property type="match status" value="1"/>
</dbReference>
<dbReference type="GO" id="GO:0000287">
    <property type="term" value="F:magnesium ion binding"/>
    <property type="evidence" value="ECO:0007669"/>
    <property type="project" value="InterPro"/>
</dbReference>
<keyword evidence="6" id="KW-0819">tRNA processing</keyword>
<dbReference type="EMBL" id="OU963862">
    <property type="protein sequence ID" value="CAH0380618.1"/>
    <property type="molecule type" value="Genomic_DNA"/>
</dbReference>
<dbReference type="OrthoDB" id="62560at2759"/>
<dbReference type="InterPro" id="IPR024956">
    <property type="entry name" value="tRNAHis_GuaTrfase_cat"/>
</dbReference>
<gene>
    <name evidence="18" type="ORF">BEMITA_LOCUS353</name>
</gene>
<comment type="cofactor">
    <cofactor evidence="1">
        <name>Mg(2+)</name>
        <dbReference type="ChEBI" id="CHEBI:18420"/>
    </cofactor>
</comment>
<dbReference type="InterPro" id="IPR007537">
    <property type="entry name" value="tRNAHis_GuaTrfase_Thg1"/>
</dbReference>
<dbReference type="GO" id="GO:0005525">
    <property type="term" value="F:GTP binding"/>
    <property type="evidence" value="ECO:0007669"/>
    <property type="project" value="UniProtKB-KW"/>
</dbReference>
<dbReference type="GO" id="GO:0006400">
    <property type="term" value="P:tRNA modification"/>
    <property type="evidence" value="ECO:0007669"/>
    <property type="project" value="InterPro"/>
</dbReference>
<evidence type="ECO:0000256" key="15">
    <source>
        <dbReference type="ARBA" id="ARBA00065710"/>
    </source>
</evidence>
<feature type="domain" description="Thg1 C-terminal" evidence="17">
    <location>
        <begin position="138"/>
        <end position="216"/>
    </location>
</feature>
<evidence type="ECO:0000259" key="17">
    <source>
        <dbReference type="Pfam" id="PF14413"/>
    </source>
</evidence>
<dbReference type="KEGG" id="btab:109036130"/>
<protein>
    <recommendedName>
        <fullName evidence="4">Probable tRNA(His) guanylyltransferase</fullName>
        <ecNumber evidence="3">2.7.7.79</ecNumber>
    </recommendedName>
    <alternativeName>
        <fullName evidence="12">tRNA-histidine guanylyltransferase</fullName>
    </alternativeName>
</protein>
<dbReference type="Proteomes" id="UP001152759">
    <property type="component" value="Chromosome 1"/>
</dbReference>
<dbReference type="Gene3D" id="3.30.70.3000">
    <property type="match status" value="1"/>
</dbReference>
<evidence type="ECO:0000256" key="3">
    <source>
        <dbReference type="ARBA" id="ARBA00012511"/>
    </source>
</evidence>
<keyword evidence="19" id="KW-1185">Reference proteome</keyword>
<evidence type="ECO:0000256" key="14">
    <source>
        <dbReference type="ARBA" id="ARBA00058346"/>
    </source>
</evidence>
<evidence type="ECO:0000256" key="13">
    <source>
        <dbReference type="ARBA" id="ARBA00047281"/>
    </source>
</evidence>
<dbReference type="AlphaFoldDB" id="A0A9N9ZZ14"/>
<accession>A0A9N9ZZ14</accession>
<keyword evidence="8" id="KW-0479">Metal-binding</keyword>
<evidence type="ECO:0000256" key="7">
    <source>
        <dbReference type="ARBA" id="ARBA00022695"/>
    </source>
</evidence>
<dbReference type="InterPro" id="IPR038469">
    <property type="entry name" value="tRNAHis_GuaTrfase_Thg1_sf"/>
</dbReference>
<evidence type="ECO:0000256" key="10">
    <source>
        <dbReference type="ARBA" id="ARBA00022842"/>
    </source>
</evidence>
<dbReference type="FunFam" id="3.30.70.3000:FF:000001">
    <property type="entry name" value="tRNA(His) guanylyltransferase"/>
    <property type="match status" value="1"/>
</dbReference>
<dbReference type="PANTHER" id="PTHR12729:SF6">
    <property type="entry name" value="TRNA(HIS) GUANYLYLTRANSFERASE-RELATED"/>
    <property type="match status" value="1"/>
</dbReference>
<dbReference type="Pfam" id="PF04446">
    <property type="entry name" value="Thg1"/>
    <property type="match status" value="1"/>
</dbReference>
<comment type="function">
    <text evidence="14">Adds a GMP to the 5'-end of tRNA(His) after transcription and RNase P cleavage. This step is essential for proper recognition of the tRNA and for the fidelity of protein synthesis. Also functions as a guanyl-nucleotide exchange factor/GEF for the MFN1 and MFN2 mitofusins thereby regulating mitochondrial fusion. By regulating both mitochondrial dynamics and bioenergetic function, it contributes to cell survival following oxidative stress.</text>
</comment>
<comment type="similarity">
    <text evidence="2">Belongs to the tRNA(His) guanylyltransferase family.</text>
</comment>
<keyword evidence="11" id="KW-0342">GTP-binding</keyword>
<evidence type="ECO:0000256" key="4">
    <source>
        <dbReference type="ARBA" id="ARBA00022310"/>
    </source>
</evidence>
<evidence type="ECO:0000313" key="18">
    <source>
        <dbReference type="EMBL" id="CAH0380618.1"/>
    </source>
</evidence>
<evidence type="ECO:0000313" key="19">
    <source>
        <dbReference type="Proteomes" id="UP001152759"/>
    </source>
</evidence>
<dbReference type="EC" id="2.7.7.79" evidence="3"/>
<dbReference type="GO" id="GO:0008193">
    <property type="term" value="F:tRNA guanylyltransferase activity"/>
    <property type="evidence" value="ECO:0007669"/>
    <property type="project" value="UniProtKB-EC"/>
</dbReference>
<feature type="domain" description="tRNAHis guanylyltransferase catalytic" evidence="16">
    <location>
        <begin position="6"/>
        <end position="135"/>
    </location>
</feature>
<sequence>MSKGKFEYVRSFEEHVKCLPNSWIVVRINGRNFQRFAELHGFEKPNDKRALELMTRAASSVMEDLREITIAYGACDEYSFVFRKDAQLYNRRHDKILSIVNSLFSTSFVYHWNSFFPFSKMLYPPSFDARIILFPTDKNLRDYLSWRQADVHLSNLYSTTIWALVLKKKYNFHQAEERIKNTSITQKTEILMNELDINYNLEPPLFRKGTTLVRKLVATPPDGSLKEFIFPLTVDIIGEPFWKENPEIIGMKSIQICHKKEEDVGYLVPNHLPTVNKEEMEPPPLPNPIIARVPPPPIPVTGRPVKMVKQNIIQDRRNRRNNLDQHILLDRGPPDYRNIPMQMLELDAQMVEQDIHMPDRGLPFDHRFERRNFWGDRNHLLLKPRDYPIFYRRGSGSITFSR</sequence>
<dbReference type="PANTHER" id="PTHR12729">
    <property type="entry name" value="TRNA(HIS) GUANYLYLTRANSFERASE-RELATED"/>
    <property type="match status" value="1"/>
</dbReference>
<keyword evidence="9" id="KW-0547">Nucleotide-binding</keyword>
<evidence type="ECO:0000256" key="11">
    <source>
        <dbReference type="ARBA" id="ARBA00023134"/>
    </source>
</evidence>
<organism evidence="18 19">
    <name type="scientific">Bemisia tabaci</name>
    <name type="common">Sweetpotato whitefly</name>
    <name type="synonym">Aleurodes tabaci</name>
    <dbReference type="NCBI Taxonomy" id="7038"/>
    <lineage>
        <taxon>Eukaryota</taxon>
        <taxon>Metazoa</taxon>
        <taxon>Ecdysozoa</taxon>
        <taxon>Arthropoda</taxon>
        <taxon>Hexapoda</taxon>
        <taxon>Insecta</taxon>
        <taxon>Pterygota</taxon>
        <taxon>Neoptera</taxon>
        <taxon>Paraneoptera</taxon>
        <taxon>Hemiptera</taxon>
        <taxon>Sternorrhyncha</taxon>
        <taxon>Aleyrodoidea</taxon>
        <taxon>Aleyrodidae</taxon>
        <taxon>Aleyrodinae</taxon>
        <taxon>Bemisia</taxon>
    </lineage>
</organism>
<evidence type="ECO:0000256" key="5">
    <source>
        <dbReference type="ARBA" id="ARBA00022679"/>
    </source>
</evidence>
<evidence type="ECO:0000256" key="6">
    <source>
        <dbReference type="ARBA" id="ARBA00022694"/>
    </source>
</evidence>
<dbReference type="InterPro" id="IPR025845">
    <property type="entry name" value="Thg1_C_dom"/>
</dbReference>
<keyword evidence="7" id="KW-0548">Nucleotidyltransferase</keyword>
<evidence type="ECO:0000256" key="2">
    <source>
        <dbReference type="ARBA" id="ARBA00010113"/>
    </source>
</evidence>
<evidence type="ECO:0000256" key="9">
    <source>
        <dbReference type="ARBA" id="ARBA00022741"/>
    </source>
</evidence>
<evidence type="ECO:0000256" key="8">
    <source>
        <dbReference type="ARBA" id="ARBA00022723"/>
    </source>
</evidence>
<evidence type="ECO:0000256" key="1">
    <source>
        <dbReference type="ARBA" id="ARBA00001946"/>
    </source>
</evidence>
<reference evidence="18" key="1">
    <citation type="submission" date="2021-12" db="EMBL/GenBank/DDBJ databases">
        <authorList>
            <person name="King R."/>
        </authorList>
    </citation>
    <scope>NUCLEOTIDE SEQUENCE</scope>
</reference>